<evidence type="ECO:0000313" key="3">
    <source>
        <dbReference type="EMBL" id="GJN42809.1"/>
    </source>
</evidence>
<keyword evidence="2" id="KW-0812">Transmembrane</keyword>
<keyword evidence="2" id="KW-1133">Transmembrane helix</keyword>
<comment type="caution">
    <text evidence="3">The sequence shown here is derived from an EMBL/GenBank/DDBJ whole genome shotgun (WGS) entry which is preliminary data.</text>
</comment>
<keyword evidence="2" id="KW-0472">Membrane</keyword>
<feature type="region of interest" description="Disordered" evidence="1">
    <location>
        <begin position="1"/>
        <end position="24"/>
    </location>
</feature>
<evidence type="ECO:0000256" key="1">
    <source>
        <dbReference type="SAM" id="MobiDB-lite"/>
    </source>
</evidence>
<organism evidence="3 4">
    <name type="scientific">Corynebacterium ammoniagenes</name>
    <name type="common">Brevibacterium ammoniagenes</name>
    <dbReference type="NCBI Taxonomy" id="1697"/>
    <lineage>
        <taxon>Bacteria</taxon>
        <taxon>Bacillati</taxon>
        <taxon>Actinomycetota</taxon>
        <taxon>Actinomycetes</taxon>
        <taxon>Mycobacteriales</taxon>
        <taxon>Corynebacteriaceae</taxon>
        <taxon>Corynebacterium</taxon>
    </lineage>
</organism>
<sequence>MSEAPRTPNTSAFQPEDETKTSRVRRFAPLAGVVALMGTIVIAGTALANTRTAPEIDPSAVTVEASVSAEESSEHPTSTSASTAPRAEHDDDRLDDDQDDRNEQSPAYITPQVPLTYQDWDDDDDDWDDDWDDDDWDDDNDDDDDWDDDWDDGDDDDD</sequence>
<evidence type="ECO:0000313" key="4">
    <source>
        <dbReference type="Proteomes" id="UP001054925"/>
    </source>
</evidence>
<proteinExistence type="predicted"/>
<accession>A0AAV5G2J6</accession>
<dbReference type="AlphaFoldDB" id="A0AAV5G2J6"/>
<protein>
    <submittedName>
        <fullName evidence="3">Uncharacterized protein</fullName>
    </submittedName>
</protein>
<feature type="compositionally biased region" description="Low complexity" evidence="1">
    <location>
        <begin position="59"/>
        <end position="70"/>
    </location>
</feature>
<feature type="region of interest" description="Disordered" evidence="1">
    <location>
        <begin position="49"/>
        <end position="158"/>
    </location>
</feature>
<gene>
    <name evidence="3" type="ORF">CAT723_12880</name>
</gene>
<dbReference type="RefSeq" id="WP_003848591.1">
    <property type="nucleotide sequence ID" value="NZ_BQKK01000002.1"/>
</dbReference>
<evidence type="ECO:0000256" key="2">
    <source>
        <dbReference type="SAM" id="Phobius"/>
    </source>
</evidence>
<name>A0AAV5G2J6_CORAM</name>
<dbReference type="EMBL" id="BQKK01000002">
    <property type="protein sequence ID" value="GJN42809.1"/>
    <property type="molecule type" value="Genomic_DNA"/>
</dbReference>
<feature type="transmembrane region" description="Helical" evidence="2">
    <location>
        <begin position="27"/>
        <end position="48"/>
    </location>
</feature>
<reference evidence="3" key="1">
    <citation type="submission" date="2021-12" db="EMBL/GenBank/DDBJ databases">
        <title>Draft genome sequence of Corynebacterium ammoniagenes strain T-723.</title>
        <authorList>
            <person name="Matsuzawa M."/>
            <person name="Hiratani M."/>
            <person name="Abe I."/>
            <person name="Tsuji Y."/>
            <person name="Nakamura J."/>
        </authorList>
    </citation>
    <scope>NUCLEOTIDE SEQUENCE</scope>
    <source>
        <strain evidence="3">T-723</strain>
    </source>
</reference>
<dbReference type="Proteomes" id="UP001054925">
    <property type="component" value="Unassembled WGS sequence"/>
</dbReference>
<feature type="compositionally biased region" description="Acidic residues" evidence="1">
    <location>
        <begin position="119"/>
        <end position="158"/>
    </location>
</feature>